<accession>A0A9P4INN7</accession>
<dbReference type="GO" id="GO:0016020">
    <property type="term" value="C:membrane"/>
    <property type="evidence" value="ECO:0007669"/>
    <property type="project" value="UniProtKB-SubCell"/>
</dbReference>
<evidence type="ECO:0000259" key="7">
    <source>
        <dbReference type="Pfam" id="PF04116"/>
    </source>
</evidence>
<dbReference type="PANTHER" id="PTHR11863">
    <property type="entry name" value="STEROL DESATURASE"/>
    <property type="match status" value="1"/>
</dbReference>
<dbReference type="GO" id="GO:0016491">
    <property type="term" value="F:oxidoreductase activity"/>
    <property type="evidence" value="ECO:0007669"/>
    <property type="project" value="InterPro"/>
</dbReference>
<evidence type="ECO:0000256" key="6">
    <source>
        <dbReference type="SAM" id="Phobius"/>
    </source>
</evidence>
<evidence type="ECO:0000256" key="4">
    <source>
        <dbReference type="ARBA" id="ARBA00023136"/>
    </source>
</evidence>
<evidence type="ECO:0000256" key="3">
    <source>
        <dbReference type="ARBA" id="ARBA00022989"/>
    </source>
</evidence>
<dbReference type="InterPro" id="IPR050307">
    <property type="entry name" value="Sterol_Desaturase_Related"/>
</dbReference>
<dbReference type="EMBL" id="ML978122">
    <property type="protein sequence ID" value="KAF2103177.1"/>
    <property type="molecule type" value="Genomic_DNA"/>
</dbReference>
<dbReference type="GO" id="GO:0008610">
    <property type="term" value="P:lipid biosynthetic process"/>
    <property type="evidence" value="ECO:0007669"/>
    <property type="project" value="InterPro"/>
</dbReference>
<evidence type="ECO:0000313" key="9">
    <source>
        <dbReference type="Proteomes" id="UP000799772"/>
    </source>
</evidence>
<feature type="transmembrane region" description="Helical" evidence="6">
    <location>
        <begin position="102"/>
        <end position="120"/>
    </location>
</feature>
<keyword evidence="3 6" id="KW-1133">Transmembrane helix</keyword>
<dbReference type="Pfam" id="PF04116">
    <property type="entry name" value="FA_hydroxylase"/>
    <property type="match status" value="1"/>
</dbReference>
<comment type="subcellular location">
    <subcellularLocation>
        <location evidence="1">Membrane</location>
    </subcellularLocation>
</comment>
<feature type="domain" description="Fatty acid hydroxylase" evidence="7">
    <location>
        <begin position="152"/>
        <end position="289"/>
    </location>
</feature>
<evidence type="ECO:0000313" key="8">
    <source>
        <dbReference type="EMBL" id="KAF2103177.1"/>
    </source>
</evidence>
<dbReference type="AlphaFoldDB" id="A0A9P4INN7"/>
<feature type="transmembrane region" description="Helical" evidence="6">
    <location>
        <begin position="58"/>
        <end position="82"/>
    </location>
</feature>
<dbReference type="InterPro" id="IPR006694">
    <property type="entry name" value="Fatty_acid_hydroxylase"/>
</dbReference>
<keyword evidence="2 6" id="KW-0812">Transmembrane</keyword>
<dbReference type="GO" id="GO:0005506">
    <property type="term" value="F:iron ion binding"/>
    <property type="evidence" value="ECO:0007669"/>
    <property type="project" value="InterPro"/>
</dbReference>
<feature type="compositionally biased region" description="Basic residues" evidence="5">
    <location>
        <begin position="332"/>
        <end position="345"/>
    </location>
</feature>
<feature type="region of interest" description="Disordered" evidence="5">
    <location>
        <begin position="312"/>
        <end position="345"/>
    </location>
</feature>
<protein>
    <recommendedName>
        <fullName evidence="7">Fatty acid hydroxylase domain-containing protein</fullName>
    </recommendedName>
</protein>
<reference evidence="8" key="1">
    <citation type="journal article" date="2020" name="Stud. Mycol.">
        <title>101 Dothideomycetes genomes: a test case for predicting lifestyles and emergence of pathogens.</title>
        <authorList>
            <person name="Haridas S."/>
            <person name="Albert R."/>
            <person name="Binder M."/>
            <person name="Bloem J."/>
            <person name="Labutti K."/>
            <person name="Salamov A."/>
            <person name="Andreopoulos B."/>
            <person name="Baker S."/>
            <person name="Barry K."/>
            <person name="Bills G."/>
            <person name="Bluhm B."/>
            <person name="Cannon C."/>
            <person name="Castanera R."/>
            <person name="Culley D."/>
            <person name="Daum C."/>
            <person name="Ezra D."/>
            <person name="Gonzalez J."/>
            <person name="Henrissat B."/>
            <person name="Kuo A."/>
            <person name="Liang C."/>
            <person name="Lipzen A."/>
            <person name="Lutzoni F."/>
            <person name="Magnuson J."/>
            <person name="Mondo S."/>
            <person name="Nolan M."/>
            <person name="Ohm R."/>
            <person name="Pangilinan J."/>
            <person name="Park H.-J."/>
            <person name="Ramirez L."/>
            <person name="Alfaro M."/>
            <person name="Sun H."/>
            <person name="Tritt A."/>
            <person name="Yoshinaga Y."/>
            <person name="Zwiers L.-H."/>
            <person name="Turgeon B."/>
            <person name="Goodwin S."/>
            <person name="Spatafora J."/>
            <person name="Crous P."/>
            <person name="Grigoriev I."/>
        </authorList>
    </citation>
    <scope>NUCLEOTIDE SEQUENCE</scope>
    <source>
        <strain evidence="8">CBS 133067</strain>
    </source>
</reference>
<name>A0A9P4INN7_9PEZI</name>
<proteinExistence type="predicted"/>
<comment type="caution">
    <text evidence="8">The sequence shown here is derived from an EMBL/GenBank/DDBJ whole genome shotgun (WGS) entry which is preliminary data.</text>
</comment>
<feature type="transmembrane region" description="Helical" evidence="6">
    <location>
        <begin position="140"/>
        <end position="163"/>
    </location>
</feature>
<evidence type="ECO:0000256" key="1">
    <source>
        <dbReference type="ARBA" id="ARBA00004370"/>
    </source>
</evidence>
<evidence type="ECO:0000256" key="2">
    <source>
        <dbReference type="ARBA" id="ARBA00022692"/>
    </source>
</evidence>
<evidence type="ECO:0000256" key="5">
    <source>
        <dbReference type="SAM" id="MobiDB-lite"/>
    </source>
</evidence>
<dbReference type="OrthoDB" id="408954at2759"/>
<keyword evidence="9" id="KW-1185">Reference proteome</keyword>
<dbReference type="Proteomes" id="UP000799772">
    <property type="component" value="Unassembled WGS sequence"/>
</dbReference>
<sequence>MFLDAFISLPILSFFALPWLSSYSTSLNLLFFYMTWSILVLSYPPLKVEIIGTLMSRTVFYLAPALFFLLIDALIPSVAVNLKAHGEVSLPGRLGGKRLAKVVGVSLLNLSLGIALQAGVELVLKAFHIRSALKITTSLPLPWTMFMDIVWALGIRGILAYYIHRFILHGPSRNRLSPAHLHRTWCHSLSAPFSLASNYDHPIPYLLHRWIPLYFPAYLFRYHILTFQLLVIITSLEEVFVYSGYGSALLPGTIVVNRMARRADAHYLSNKGNTGNFGGIGVLDWMHGTGVQGSTDVTEDAADEMEKHDLQGKIDRAGDSMGDVMENMGGKLKGRGKRGSRAKNG</sequence>
<keyword evidence="4 6" id="KW-0472">Membrane</keyword>
<gene>
    <name evidence="8" type="ORF">NA57DRAFT_52707</name>
</gene>
<organism evidence="8 9">
    <name type="scientific">Rhizodiscina lignyota</name>
    <dbReference type="NCBI Taxonomy" id="1504668"/>
    <lineage>
        <taxon>Eukaryota</taxon>
        <taxon>Fungi</taxon>
        <taxon>Dikarya</taxon>
        <taxon>Ascomycota</taxon>
        <taxon>Pezizomycotina</taxon>
        <taxon>Dothideomycetes</taxon>
        <taxon>Pleosporomycetidae</taxon>
        <taxon>Aulographales</taxon>
        <taxon>Rhizodiscinaceae</taxon>
        <taxon>Rhizodiscina</taxon>
    </lineage>
</organism>